<dbReference type="Proteomes" id="UP000067626">
    <property type="component" value="Chromosome"/>
</dbReference>
<accession>A0A0K1EL35</accession>
<dbReference type="AlphaFoldDB" id="A0A0K1EL35"/>
<dbReference type="PATRIC" id="fig|52.7.peg.6344"/>
<dbReference type="RefSeq" id="WP_050433315.1">
    <property type="nucleotide sequence ID" value="NZ_CP012159.1"/>
</dbReference>
<evidence type="ECO:0000313" key="2">
    <source>
        <dbReference type="EMBL" id="AKT41546.1"/>
    </source>
</evidence>
<feature type="signal peptide" evidence="1">
    <location>
        <begin position="1"/>
        <end position="23"/>
    </location>
</feature>
<dbReference type="OrthoDB" id="9836110at2"/>
<dbReference type="KEGG" id="ccro:CMC5_057530"/>
<protein>
    <recommendedName>
        <fullName evidence="4">Outer membrane protein beta-barrel domain-containing protein</fullName>
    </recommendedName>
</protein>
<sequence length="303" mass="32961">MIRRAHLSGLATLLALCSATAAASAQKQPCIPPFCFEGGVVIRPPPVHVPTPQIDLEAQARAAAEARARAEAEARARAEAALRAEWEAHFEWEARIRLEAEVRIRADLKARLAIEARGRPDPYHGVPSPVSGWSGPPSVRYPRVELGILAFCAGVWSGSGKPFHIGYCPSYRIRVNKRWGFALDPTVLLMKHERLQFNTLGLHPGAFVSLVHGKNEIVASHLFALAGLDAWFPANVQERMPDAFLGGHTGLGVHLADGNLQIGAEARLQMRGGVGDNPERPASNMNQFRIGGEVRFQLAMIGF</sequence>
<name>A0A0K1EL35_CHOCO</name>
<feature type="chain" id="PRO_5005459641" description="Outer membrane protein beta-barrel domain-containing protein" evidence="1">
    <location>
        <begin position="24"/>
        <end position="303"/>
    </location>
</feature>
<dbReference type="STRING" id="52.CMC5_057530"/>
<gene>
    <name evidence="2" type="ORF">CMC5_057530</name>
</gene>
<dbReference type="EMBL" id="CP012159">
    <property type="protein sequence ID" value="AKT41546.1"/>
    <property type="molecule type" value="Genomic_DNA"/>
</dbReference>
<keyword evidence="1" id="KW-0732">Signal</keyword>
<evidence type="ECO:0000256" key="1">
    <source>
        <dbReference type="SAM" id="SignalP"/>
    </source>
</evidence>
<evidence type="ECO:0000313" key="3">
    <source>
        <dbReference type="Proteomes" id="UP000067626"/>
    </source>
</evidence>
<proteinExistence type="predicted"/>
<reference evidence="2 3" key="1">
    <citation type="submission" date="2015-07" db="EMBL/GenBank/DDBJ databases">
        <title>Genome analysis of myxobacterium Chondromyces crocatus Cm c5 reveals a high potential for natural compound synthesis and the genetic basis for the loss of fruiting body formation.</title>
        <authorList>
            <person name="Zaburannyi N."/>
            <person name="Bunk B."/>
            <person name="Maier J."/>
            <person name="Overmann J."/>
            <person name="Mueller R."/>
        </authorList>
    </citation>
    <scope>NUCLEOTIDE SEQUENCE [LARGE SCALE GENOMIC DNA]</scope>
    <source>
        <strain evidence="2 3">Cm c5</strain>
    </source>
</reference>
<evidence type="ECO:0008006" key="4">
    <source>
        <dbReference type="Google" id="ProtNLM"/>
    </source>
</evidence>
<organism evidence="2 3">
    <name type="scientific">Chondromyces crocatus</name>
    <dbReference type="NCBI Taxonomy" id="52"/>
    <lineage>
        <taxon>Bacteria</taxon>
        <taxon>Pseudomonadati</taxon>
        <taxon>Myxococcota</taxon>
        <taxon>Polyangia</taxon>
        <taxon>Polyangiales</taxon>
        <taxon>Polyangiaceae</taxon>
        <taxon>Chondromyces</taxon>
    </lineage>
</organism>
<keyword evidence="3" id="KW-1185">Reference proteome</keyword>